<reference evidence="2" key="2">
    <citation type="submission" date="2021-04" db="EMBL/GenBank/DDBJ databases">
        <authorList>
            <person name="Gilroy R."/>
        </authorList>
    </citation>
    <scope>NUCLEOTIDE SEQUENCE</scope>
    <source>
        <strain evidence="2">ChiHjej9B8-1298</strain>
    </source>
</reference>
<comment type="caution">
    <text evidence="2">The sequence shown here is derived from an EMBL/GenBank/DDBJ whole genome shotgun (WGS) entry which is preliminary data.</text>
</comment>
<dbReference type="Gene3D" id="3.40.30.10">
    <property type="entry name" value="Glutaredoxin"/>
    <property type="match status" value="1"/>
</dbReference>
<dbReference type="Pfam" id="PF17127">
    <property type="entry name" value="DUF5106"/>
    <property type="match status" value="1"/>
</dbReference>
<dbReference type="EMBL" id="DXBX01000032">
    <property type="protein sequence ID" value="HIZ32790.1"/>
    <property type="molecule type" value="Genomic_DNA"/>
</dbReference>
<accession>A0A9D2E8M7</accession>
<dbReference type="Proteomes" id="UP000824028">
    <property type="component" value="Unassembled WGS sequence"/>
</dbReference>
<feature type="domain" description="DUF5106" evidence="1">
    <location>
        <begin position="7"/>
        <end position="140"/>
    </location>
</feature>
<reference evidence="2" key="1">
    <citation type="journal article" date="2021" name="PeerJ">
        <title>Extensive microbial diversity within the chicken gut microbiome revealed by metagenomics and culture.</title>
        <authorList>
            <person name="Gilroy R."/>
            <person name="Ravi A."/>
            <person name="Getino M."/>
            <person name="Pursley I."/>
            <person name="Horton D.L."/>
            <person name="Alikhan N.F."/>
            <person name="Baker D."/>
            <person name="Gharbi K."/>
            <person name="Hall N."/>
            <person name="Watson M."/>
            <person name="Adriaenssens E.M."/>
            <person name="Foster-Nyarko E."/>
            <person name="Jarju S."/>
            <person name="Secka A."/>
            <person name="Antonio M."/>
            <person name="Oren A."/>
            <person name="Chaudhuri R.R."/>
            <person name="La Ragione R."/>
            <person name="Hildebrand F."/>
            <person name="Pallen M.J."/>
        </authorList>
    </citation>
    <scope>NUCLEOTIDE SEQUENCE</scope>
    <source>
        <strain evidence="2">ChiHjej9B8-1298</strain>
    </source>
</reference>
<dbReference type="InterPro" id="IPR033395">
    <property type="entry name" value="DUF5106"/>
</dbReference>
<proteinExistence type="predicted"/>
<evidence type="ECO:0000259" key="1">
    <source>
        <dbReference type="Pfam" id="PF17127"/>
    </source>
</evidence>
<sequence length="278" mass="31847">MSVRKELALPQVPSSLTLPSERAAYILAHYWEGLDLRDTLRSHNNGFMEQSIVNWLSLFPHADEAVLPRCVDSALGRIVKDKEAFRLFTSVVERYLNDPNSPMRNETYYILYLEGLLRLRGLPEEERLRPAYQLETARKNRPGSMATDFGYLTREGRRGRLHDTAAGSRLLLLFYDPACGHCAEILRTLQDSPVLHGLVVEKKLSVLAVYTEGDRELWKRTRGDMPAEWTVAMDTEGIVERHLYDLPAMPILYQLDTDKTILLKDPSSTDLEAWLLMN</sequence>
<evidence type="ECO:0000313" key="3">
    <source>
        <dbReference type="Proteomes" id="UP000824028"/>
    </source>
</evidence>
<name>A0A9D2E8M7_9BACE</name>
<organism evidence="2 3">
    <name type="scientific">Candidatus Bacteroides merdigallinarum</name>
    <dbReference type="NCBI Taxonomy" id="2838473"/>
    <lineage>
        <taxon>Bacteria</taxon>
        <taxon>Pseudomonadati</taxon>
        <taxon>Bacteroidota</taxon>
        <taxon>Bacteroidia</taxon>
        <taxon>Bacteroidales</taxon>
        <taxon>Bacteroidaceae</taxon>
        <taxon>Bacteroides</taxon>
    </lineage>
</organism>
<gene>
    <name evidence="2" type="ORF">H9814_04475</name>
</gene>
<dbReference type="AlphaFoldDB" id="A0A9D2E8M7"/>
<protein>
    <submittedName>
        <fullName evidence="2">DUF5106 domain-containing protein</fullName>
    </submittedName>
</protein>
<dbReference type="SUPFAM" id="SSF52833">
    <property type="entry name" value="Thioredoxin-like"/>
    <property type="match status" value="1"/>
</dbReference>
<dbReference type="InterPro" id="IPR036249">
    <property type="entry name" value="Thioredoxin-like_sf"/>
</dbReference>
<evidence type="ECO:0000313" key="2">
    <source>
        <dbReference type="EMBL" id="HIZ32790.1"/>
    </source>
</evidence>